<dbReference type="AlphaFoldDB" id="A0A9X1C578"/>
<reference evidence="1 2" key="1">
    <citation type="journal article" date="2021" name="Int. J. Syst. Evol. Microbiol.">
        <title>Pseudomonas lactucae sp. nov., a pathogen causing bacterial rot of lettuce in Japan.</title>
        <authorList>
            <person name="Sawada H."/>
            <person name="Fujikawa T."/>
            <person name="Satou M."/>
        </authorList>
    </citation>
    <scope>NUCLEOTIDE SEQUENCE [LARGE SCALE GENOMIC DNA]</scope>
    <source>
        <strain evidence="1 2">MAFF 301381</strain>
    </source>
</reference>
<accession>A0A9X1C578</accession>
<evidence type="ECO:0000313" key="2">
    <source>
        <dbReference type="Proteomes" id="UP001154860"/>
    </source>
</evidence>
<organism evidence="1 2">
    <name type="scientific">Pseudomonas lactucae</name>
    <dbReference type="NCBI Taxonomy" id="2813360"/>
    <lineage>
        <taxon>Bacteria</taxon>
        <taxon>Pseudomonadati</taxon>
        <taxon>Pseudomonadota</taxon>
        <taxon>Gammaproteobacteria</taxon>
        <taxon>Pseudomonadales</taxon>
        <taxon>Pseudomonadaceae</taxon>
        <taxon>Pseudomonas</taxon>
    </lineage>
</organism>
<comment type="caution">
    <text evidence="1">The sequence shown here is derived from an EMBL/GenBank/DDBJ whole genome shotgun (WGS) entry which is preliminary data.</text>
</comment>
<dbReference type="Proteomes" id="UP001154860">
    <property type="component" value="Unassembled WGS sequence"/>
</dbReference>
<sequence>MLKIMLSLDLTNAKDNRAEFYKNLEEAGWKKAKNVDTVWLKETKDYNPQDSQSLLNIEREEIADPLVKAHKKLELDKVYYVAQFGNAAFVSRVIEKRNGVVKAYGENLF</sequence>
<keyword evidence="2" id="KW-1185">Reference proteome</keyword>
<reference evidence="1 2" key="2">
    <citation type="journal article" date="2023" name="Plant Pathol.">
        <title>Dismantling and reorganizing Pseudomonas marginalis sensu#lato.</title>
        <authorList>
            <person name="Sawada H."/>
            <person name="Fujikawa T."/>
            <person name="Satou M."/>
        </authorList>
    </citation>
    <scope>NUCLEOTIDE SEQUENCE [LARGE SCALE GENOMIC DNA]</scope>
    <source>
        <strain evidence="1 2">MAFF 301381</strain>
    </source>
</reference>
<proteinExistence type="predicted"/>
<evidence type="ECO:0000313" key="1">
    <source>
        <dbReference type="EMBL" id="MBN2976821.1"/>
    </source>
</evidence>
<name>A0A9X1C578_9PSED</name>
<protein>
    <submittedName>
        <fullName evidence="1">Uncharacterized protein</fullName>
    </submittedName>
</protein>
<dbReference type="RefSeq" id="WP_205489973.1">
    <property type="nucleotide sequence ID" value="NZ_JAFHKI010000052.1"/>
</dbReference>
<dbReference type="EMBL" id="JAFHKJ010000054">
    <property type="protein sequence ID" value="MBN2976821.1"/>
    <property type="molecule type" value="Genomic_DNA"/>
</dbReference>
<gene>
    <name evidence="1" type="ORF">JWR99_12960</name>
</gene>